<dbReference type="Proteomes" id="UP000051124">
    <property type="component" value="Unassembled WGS sequence"/>
</dbReference>
<evidence type="ECO:0000256" key="6">
    <source>
        <dbReference type="ARBA" id="ARBA00023136"/>
    </source>
</evidence>
<evidence type="ECO:0000256" key="3">
    <source>
        <dbReference type="ARBA" id="ARBA00022475"/>
    </source>
</evidence>
<dbReference type="InterPro" id="IPR052923">
    <property type="entry name" value="UPF0718"/>
</dbReference>
<dbReference type="EMBL" id="LIZT01000004">
    <property type="protein sequence ID" value="KPJ51242.1"/>
    <property type="molecule type" value="Genomic_DNA"/>
</dbReference>
<feature type="transmembrane region" description="Helical" evidence="7">
    <location>
        <begin position="72"/>
        <end position="96"/>
    </location>
</feature>
<keyword evidence="5 7" id="KW-1133">Transmembrane helix</keyword>
<sequence length="321" mass="34298">MVGSVEEFVWFVFSKLHYWFHGTYTEAVATSAWDLFRQLWYFLAVGVALSAFLSVCVRRSQIAVFFQRTGRFSILGAVIIGIISPIGTYVLIPLIATLSAVGVPAPPLIAFLVASPLMNPILFSLTAGAFGYEMAVARTLAALILGVSAGLLADVLISRKHLSGSICNGGSLVGVLGCEEVTNTALVSRIREFVRQLYRTARYASKFFFLAIVVAAIVKELVPATWIIRTLGAGRTFSVVVAVAAGVPLYACGGGTIPVMQVLQELGMDKGAILAFFISGPATKLSTLVALRAAVRKGVFLSYLAITLVGALLLGLLYSHW</sequence>
<organism evidence="8 9">
    <name type="scientific">candidate division TA06 bacterium DG_26</name>
    <dbReference type="NCBI Taxonomy" id="1703771"/>
    <lineage>
        <taxon>Bacteria</taxon>
        <taxon>Bacteria division TA06</taxon>
    </lineage>
</organism>
<name>A0A0S7WM29_UNCT6</name>
<gene>
    <name evidence="8" type="ORF">AMJ40_00615</name>
</gene>
<feature type="transmembrane region" description="Helical" evidence="7">
    <location>
        <begin position="298"/>
        <end position="318"/>
    </location>
</feature>
<feature type="transmembrane region" description="Helical" evidence="7">
    <location>
        <begin position="272"/>
        <end position="291"/>
    </location>
</feature>
<comment type="similarity">
    <text evidence="2">Belongs to the UPF0718 family.</text>
</comment>
<feature type="transmembrane region" description="Helical" evidence="7">
    <location>
        <begin position="39"/>
        <end position="60"/>
    </location>
</feature>
<dbReference type="GO" id="GO:0005886">
    <property type="term" value="C:plasma membrane"/>
    <property type="evidence" value="ECO:0007669"/>
    <property type="project" value="UniProtKB-SubCell"/>
</dbReference>
<proteinExistence type="inferred from homology"/>
<feature type="transmembrane region" description="Helical" evidence="7">
    <location>
        <begin position="108"/>
        <end position="132"/>
    </location>
</feature>
<dbReference type="InterPro" id="IPR005524">
    <property type="entry name" value="DUF318"/>
</dbReference>
<dbReference type="AlphaFoldDB" id="A0A0S7WM29"/>
<keyword evidence="4 7" id="KW-0812">Transmembrane</keyword>
<keyword evidence="3" id="KW-1003">Cell membrane</keyword>
<feature type="transmembrane region" description="Helical" evidence="7">
    <location>
        <begin position="239"/>
        <end position="260"/>
    </location>
</feature>
<comment type="subcellular location">
    <subcellularLocation>
        <location evidence="1">Cell membrane</location>
        <topology evidence="1">Multi-pass membrane protein</topology>
    </subcellularLocation>
</comment>
<keyword evidence="6 7" id="KW-0472">Membrane</keyword>
<feature type="transmembrane region" description="Helical" evidence="7">
    <location>
        <begin position="139"/>
        <end position="157"/>
    </location>
</feature>
<accession>A0A0S7WM29</accession>
<evidence type="ECO:0000313" key="8">
    <source>
        <dbReference type="EMBL" id="KPJ51242.1"/>
    </source>
</evidence>
<dbReference type="PANTHER" id="PTHR34184">
    <property type="entry name" value="UPF0718 PROTEIN YCGR"/>
    <property type="match status" value="1"/>
</dbReference>
<evidence type="ECO:0000256" key="5">
    <source>
        <dbReference type="ARBA" id="ARBA00022989"/>
    </source>
</evidence>
<dbReference type="PANTHER" id="PTHR34184:SF4">
    <property type="entry name" value="UPF0718 PROTEIN YCGR"/>
    <property type="match status" value="1"/>
</dbReference>
<protein>
    <recommendedName>
        <fullName evidence="10">Permease</fullName>
    </recommendedName>
</protein>
<feature type="transmembrane region" description="Helical" evidence="7">
    <location>
        <begin position="207"/>
        <end position="227"/>
    </location>
</feature>
<dbReference type="Pfam" id="PF03773">
    <property type="entry name" value="ArsP_1"/>
    <property type="match status" value="1"/>
</dbReference>
<evidence type="ECO:0008006" key="10">
    <source>
        <dbReference type="Google" id="ProtNLM"/>
    </source>
</evidence>
<evidence type="ECO:0000256" key="7">
    <source>
        <dbReference type="SAM" id="Phobius"/>
    </source>
</evidence>
<evidence type="ECO:0000256" key="2">
    <source>
        <dbReference type="ARBA" id="ARBA00006386"/>
    </source>
</evidence>
<evidence type="ECO:0000313" key="9">
    <source>
        <dbReference type="Proteomes" id="UP000051124"/>
    </source>
</evidence>
<reference evidence="8 9" key="1">
    <citation type="journal article" date="2015" name="Microbiome">
        <title>Genomic resolution of linkages in carbon, nitrogen, and sulfur cycling among widespread estuary sediment bacteria.</title>
        <authorList>
            <person name="Baker B.J."/>
            <person name="Lazar C.S."/>
            <person name="Teske A.P."/>
            <person name="Dick G.J."/>
        </authorList>
    </citation>
    <scope>NUCLEOTIDE SEQUENCE [LARGE SCALE GENOMIC DNA]</scope>
    <source>
        <strain evidence="8">DG_26</strain>
    </source>
</reference>
<comment type="caution">
    <text evidence="8">The sequence shown here is derived from an EMBL/GenBank/DDBJ whole genome shotgun (WGS) entry which is preliminary data.</text>
</comment>
<evidence type="ECO:0000256" key="1">
    <source>
        <dbReference type="ARBA" id="ARBA00004651"/>
    </source>
</evidence>
<evidence type="ECO:0000256" key="4">
    <source>
        <dbReference type="ARBA" id="ARBA00022692"/>
    </source>
</evidence>